<organism evidence="3">
    <name type="scientific">uncultured Sulfurovum sp</name>
    <dbReference type="NCBI Taxonomy" id="269237"/>
    <lineage>
        <taxon>Bacteria</taxon>
        <taxon>Pseudomonadati</taxon>
        <taxon>Campylobacterota</taxon>
        <taxon>Epsilonproteobacteria</taxon>
        <taxon>Campylobacterales</taxon>
        <taxon>Sulfurovaceae</taxon>
        <taxon>Sulfurovum</taxon>
        <taxon>environmental samples</taxon>
    </lineage>
</organism>
<sequence>MKITIIENEMYFAQSIADKLSRCGFKVEIFSSIKDVMLGNNKDIYLLSSNILGGNINTLIKKFQKQIVILMLNNQNNNFIQKAFSNGMNDYIIKPFHPDELINKIKHHQEFNDLKVALSSYKSYLNYSFKDKVQVDVDLNNFTPLVIESDASNYIDTWLLEHHEAYGQLVNFIPIMQGEWKQAIKEAKHTDILYLKNKHYLNAKEIKGLFKLLQGKKFILSTSVPIESEYKTLKIDSENNKYQGYEIMTIEKYVQYIILQYQYKHPDTVISKKLGFSRKSLHKRRIKYNIYKVKTSISNYVEEKSE</sequence>
<accession>A0A6S6U0H7</accession>
<gene>
    <name evidence="3" type="ORF">HELGO_WM22204</name>
</gene>
<dbReference type="Gene3D" id="3.40.50.2300">
    <property type="match status" value="1"/>
</dbReference>
<dbReference type="InterPro" id="IPR001789">
    <property type="entry name" value="Sig_transdc_resp-reg_receiver"/>
</dbReference>
<reference evidence="3" key="1">
    <citation type="submission" date="2020-01" db="EMBL/GenBank/DDBJ databases">
        <authorList>
            <person name="Meier V. D."/>
            <person name="Meier V D."/>
        </authorList>
    </citation>
    <scope>NUCLEOTIDE SEQUENCE</scope>
    <source>
        <strain evidence="3">HLG_WM_MAG_05</strain>
    </source>
</reference>
<proteinExistence type="predicted"/>
<comment type="caution">
    <text evidence="1">Lacks conserved residue(s) required for the propagation of feature annotation.</text>
</comment>
<dbReference type="SUPFAM" id="SSF52172">
    <property type="entry name" value="CheY-like"/>
    <property type="match status" value="1"/>
</dbReference>
<evidence type="ECO:0000256" key="1">
    <source>
        <dbReference type="PROSITE-ProRule" id="PRU00169"/>
    </source>
</evidence>
<dbReference type="InterPro" id="IPR011006">
    <property type="entry name" value="CheY-like_superfamily"/>
</dbReference>
<dbReference type="GO" id="GO:0000160">
    <property type="term" value="P:phosphorelay signal transduction system"/>
    <property type="evidence" value="ECO:0007669"/>
    <property type="project" value="InterPro"/>
</dbReference>
<dbReference type="AlphaFoldDB" id="A0A6S6U0H7"/>
<dbReference type="PROSITE" id="PS50110">
    <property type="entry name" value="RESPONSE_REGULATORY"/>
    <property type="match status" value="1"/>
</dbReference>
<protein>
    <submittedName>
        <fullName evidence="3">Possible two-component regulator</fullName>
    </submittedName>
</protein>
<dbReference type="SMART" id="SM00448">
    <property type="entry name" value="REC"/>
    <property type="match status" value="1"/>
</dbReference>
<evidence type="ECO:0000259" key="2">
    <source>
        <dbReference type="PROSITE" id="PS50110"/>
    </source>
</evidence>
<name>A0A6S6U0H7_9BACT</name>
<feature type="domain" description="Response regulatory" evidence="2">
    <location>
        <begin position="2"/>
        <end position="109"/>
    </location>
</feature>
<dbReference type="EMBL" id="CACVAU010000080">
    <property type="protein sequence ID" value="CAA6825175.1"/>
    <property type="molecule type" value="Genomic_DNA"/>
</dbReference>
<evidence type="ECO:0000313" key="3">
    <source>
        <dbReference type="EMBL" id="CAA6825175.1"/>
    </source>
</evidence>